<feature type="domain" description="Helicase-associated" evidence="2">
    <location>
        <begin position="198"/>
        <end position="269"/>
    </location>
</feature>
<proteinExistence type="predicted"/>
<comment type="caution">
    <text evidence="3">The sequence shown here is derived from an EMBL/GenBank/DDBJ whole genome shotgun (WGS) entry which is preliminary data.</text>
</comment>
<dbReference type="OrthoDB" id="48082at2759"/>
<dbReference type="AlphaFoldDB" id="K0SEG4"/>
<name>K0SEG4_THAOC</name>
<gene>
    <name evidence="3" type="ORF">THAOC_15957</name>
</gene>
<dbReference type="PANTHER" id="PTHR33418:SF1">
    <property type="entry name" value="HELICASE-ASSOCIATED DOMAIN-CONTAINING PROTEIN"/>
    <property type="match status" value="1"/>
</dbReference>
<sequence length="361" mass="41155">MSSALADYEVVNTFLPWAEPKNFPGLTPLHSRNNSPSSLEGVALKNFFPDKNEEGRDEMSSRSEDVWLRACELLRNDNMALRNFFADNKSEEGRDEMSTRSEDAWLRACELLRNDTDNDDESASPLKLPHAGSPRAGSPRETDAQENNFVGPGQVENEDTRSATAHHEGRGELLLPSTASVEDLFLSLTDEQKKILGDKWLDKFGKLRLYNMVNKTCDVRQKPRDGEQEQQKGLGQWVNKQRNEKKKFDKDGSGSMTELRIELLESIGFTWAKAKGDDCWNERFNDLAEYKKLHNHCDVKTKGDVQGNYRVLGRWVTTQRALFKRDELPDDKVAKLTALGFRWKAFGKGEKTRKGRKPRAN</sequence>
<dbReference type="Gene3D" id="6.10.140.530">
    <property type="match status" value="2"/>
</dbReference>
<evidence type="ECO:0000313" key="3">
    <source>
        <dbReference type="EMBL" id="EJK63384.1"/>
    </source>
</evidence>
<dbReference type="EMBL" id="AGNL01018275">
    <property type="protein sequence ID" value="EJK63384.1"/>
    <property type="molecule type" value="Genomic_DNA"/>
</dbReference>
<dbReference type="Pfam" id="PF03457">
    <property type="entry name" value="HA"/>
    <property type="match status" value="2"/>
</dbReference>
<evidence type="ECO:0000256" key="1">
    <source>
        <dbReference type="SAM" id="MobiDB-lite"/>
    </source>
</evidence>
<dbReference type="PANTHER" id="PTHR33418">
    <property type="entry name" value="HELICASE-ASSOCIATED"/>
    <property type="match status" value="1"/>
</dbReference>
<feature type="region of interest" description="Disordered" evidence="1">
    <location>
        <begin position="221"/>
        <end position="253"/>
    </location>
</feature>
<organism evidence="3 4">
    <name type="scientific">Thalassiosira oceanica</name>
    <name type="common">Marine diatom</name>
    <dbReference type="NCBI Taxonomy" id="159749"/>
    <lineage>
        <taxon>Eukaryota</taxon>
        <taxon>Sar</taxon>
        <taxon>Stramenopiles</taxon>
        <taxon>Ochrophyta</taxon>
        <taxon>Bacillariophyta</taxon>
        <taxon>Coscinodiscophyceae</taxon>
        <taxon>Thalassiosirophycidae</taxon>
        <taxon>Thalassiosirales</taxon>
        <taxon>Thalassiosiraceae</taxon>
        <taxon>Thalassiosira</taxon>
    </lineage>
</organism>
<feature type="compositionally biased region" description="Basic and acidic residues" evidence="1">
    <location>
        <begin position="158"/>
        <end position="171"/>
    </location>
</feature>
<protein>
    <recommendedName>
        <fullName evidence="2">Helicase-associated domain-containing protein</fullName>
    </recommendedName>
</protein>
<feature type="compositionally biased region" description="Basic and acidic residues" evidence="1">
    <location>
        <begin position="221"/>
        <end position="230"/>
    </location>
</feature>
<keyword evidence="4" id="KW-1185">Reference proteome</keyword>
<dbReference type="Proteomes" id="UP000266841">
    <property type="component" value="Unassembled WGS sequence"/>
</dbReference>
<evidence type="ECO:0000259" key="2">
    <source>
        <dbReference type="Pfam" id="PF03457"/>
    </source>
</evidence>
<feature type="domain" description="Helicase-associated" evidence="2">
    <location>
        <begin position="278"/>
        <end position="341"/>
    </location>
</feature>
<evidence type="ECO:0000313" key="4">
    <source>
        <dbReference type="Proteomes" id="UP000266841"/>
    </source>
</evidence>
<accession>K0SEG4</accession>
<dbReference type="InterPro" id="IPR005114">
    <property type="entry name" value="Helicase_assoc"/>
</dbReference>
<reference evidence="3 4" key="1">
    <citation type="journal article" date="2012" name="Genome Biol.">
        <title>Genome and low-iron response of an oceanic diatom adapted to chronic iron limitation.</title>
        <authorList>
            <person name="Lommer M."/>
            <person name="Specht M."/>
            <person name="Roy A.S."/>
            <person name="Kraemer L."/>
            <person name="Andreson R."/>
            <person name="Gutowska M.A."/>
            <person name="Wolf J."/>
            <person name="Bergner S.V."/>
            <person name="Schilhabel M.B."/>
            <person name="Klostermeier U.C."/>
            <person name="Beiko R.G."/>
            <person name="Rosenstiel P."/>
            <person name="Hippler M."/>
            <person name="Laroche J."/>
        </authorList>
    </citation>
    <scope>NUCLEOTIDE SEQUENCE [LARGE SCALE GENOMIC DNA]</scope>
    <source>
        <strain evidence="3 4">CCMP1005</strain>
    </source>
</reference>
<feature type="region of interest" description="Disordered" evidence="1">
    <location>
        <begin position="116"/>
        <end position="174"/>
    </location>
</feature>